<proteinExistence type="predicted"/>
<protein>
    <recommendedName>
        <fullName evidence="4">Energy transducer TonB</fullName>
    </recommendedName>
</protein>
<evidence type="ECO:0008006" key="4">
    <source>
        <dbReference type="Google" id="ProtNLM"/>
    </source>
</evidence>
<evidence type="ECO:0000256" key="1">
    <source>
        <dbReference type="SAM" id="MobiDB-lite"/>
    </source>
</evidence>
<organism evidence="2 3">
    <name type="scientific">Sphingomonas hengshuiensis</name>
    <dbReference type="NCBI Taxonomy" id="1609977"/>
    <lineage>
        <taxon>Bacteria</taxon>
        <taxon>Pseudomonadati</taxon>
        <taxon>Pseudomonadota</taxon>
        <taxon>Alphaproteobacteria</taxon>
        <taxon>Sphingomonadales</taxon>
        <taxon>Sphingomonadaceae</taxon>
        <taxon>Sphingomonas</taxon>
    </lineage>
</organism>
<feature type="compositionally biased region" description="Low complexity" evidence="1">
    <location>
        <begin position="141"/>
        <end position="155"/>
    </location>
</feature>
<accession>A0A2W5B549</accession>
<feature type="region of interest" description="Disordered" evidence="1">
    <location>
        <begin position="130"/>
        <end position="159"/>
    </location>
</feature>
<name>A0A2W5B549_9SPHN</name>
<feature type="region of interest" description="Disordered" evidence="1">
    <location>
        <begin position="66"/>
        <end position="111"/>
    </location>
</feature>
<feature type="compositionally biased region" description="Pro residues" evidence="1">
    <location>
        <begin position="92"/>
        <end position="105"/>
    </location>
</feature>
<feature type="compositionally biased region" description="Low complexity" evidence="1">
    <location>
        <begin position="77"/>
        <end position="91"/>
    </location>
</feature>
<reference evidence="2 3" key="1">
    <citation type="submission" date="2017-08" db="EMBL/GenBank/DDBJ databases">
        <title>Infants hospitalized years apart are colonized by the same room-sourced microbial strains.</title>
        <authorList>
            <person name="Brooks B."/>
            <person name="Olm M.R."/>
            <person name="Firek B.A."/>
            <person name="Baker R."/>
            <person name="Thomas B.C."/>
            <person name="Morowitz M.J."/>
            <person name="Banfield J.F."/>
        </authorList>
    </citation>
    <scope>NUCLEOTIDE SEQUENCE [LARGE SCALE GENOMIC DNA]</scope>
    <source>
        <strain evidence="2">S2_018_000_R3_110</strain>
    </source>
</reference>
<evidence type="ECO:0000313" key="3">
    <source>
        <dbReference type="Proteomes" id="UP000248614"/>
    </source>
</evidence>
<gene>
    <name evidence="2" type="ORF">DI632_06715</name>
</gene>
<dbReference type="Proteomes" id="UP000248614">
    <property type="component" value="Unassembled WGS sequence"/>
</dbReference>
<dbReference type="EMBL" id="QFNF01000012">
    <property type="protein sequence ID" value="PZO78385.1"/>
    <property type="molecule type" value="Genomic_DNA"/>
</dbReference>
<evidence type="ECO:0000313" key="2">
    <source>
        <dbReference type="EMBL" id="PZO78385.1"/>
    </source>
</evidence>
<comment type="caution">
    <text evidence="2">The sequence shown here is derived from an EMBL/GenBank/DDBJ whole genome shotgun (WGS) entry which is preliminary data.</text>
</comment>
<dbReference type="AlphaFoldDB" id="A0A2W5B549"/>
<sequence>MIQAGFTARRPVPLPRRIATLLLVIAIHALVLWLLLRIAPAVMAPPPGPQSTLVVDMLPADRVAPTAAPARQVQRKAAAGSASTAAPVRAVAPPPDVPPPPPVPATPSNDAWSRVIPMTGRDFARAAITPGKRSAEGAGTGSAAGDSGDGDAAADAGGGSGGGETLYAADWYRRPTHAELSTYLPRRAQPGWGEIACRTIPNNQVTDCREIGQSARGSGLAGAVRQAAWQFRILPPRVGGRPLIGTWVRIRITYTDAGAAVE</sequence>